<evidence type="ECO:0000256" key="2">
    <source>
        <dbReference type="PIRNR" id="PIRNR002070"/>
    </source>
</evidence>
<dbReference type="PANTHER" id="PTHR10302:SF0">
    <property type="entry name" value="SINGLE-STRANDED DNA-BINDING PROTEIN, MITOCHONDRIAL"/>
    <property type="match status" value="1"/>
</dbReference>
<dbReference type="Gene3D" id="2.40.50.140">
    <property type="entry name" value="Nucleic acid-binding proteins"/>
    <property type="match status" value="1"/>
</dbReference>
<dbReference type="PIRSF" id="PIRSF002070">
    <property type="entry name" value="SSB"/>
    <property type="match status" value="1"/>
</dbReference>
<dbReference type="Proteomes" id="UP000011701">
    <property type="component" value="Chromosome"/>
</dbReference>
<dbReference type="Pfam" id="PF00436">
    <property type="entry name" value="SSB"/>
    <property type="match status" value="1"/>
</dbReference>
<evidence type="ECO:0000256" key="4">
    <source>
        <dbReference type="SAM" id="MobiDB-lite"/>
    </source>
</evidence>
<dbReference type="InterPro" id="IPR000424">
    <property type="entry name" value="Primosome_PriB/ssb"/>
</dbReference>
<dbReference type="NCBIfam" id="TIGR00621">
    <property type="entry name" value="ssb"/>
    <property type="match status" value="1"/>
</dbReference>
<reference evidence="5" key="1">
    <citation type="submission" date="2012-01" db="EMBL/GenBank/DDBJ databases">
        <title>The Genome Sequence of Treponema denticola OTK.</title>
        <authorList>
            <consortium name="The Broad Institute Genome Sequencing Platform"/>
            <person name="Earl A."/>
            <person name="Ward D."/>
            <person name="Feldgarden M."/>
            <person name="Gevers D."/>
            <person name="Blanton J.M."/>
            <person name="Fenno C.J."/>
            <person name="Baranova O.V."/>
            <person name="Mathney J."/>
            <person name="Dewhirst F.E."/>
            <person name="Izard J."/>
            <person name="Young S.K."/>
            <person name="Zeng Q."/>
            <person name="Gargeya S."/>
            <person name="Fitzgerald M."/>
            <person name="Haas B."/>
            <person name="Abouelleil A."/>
            <person name="Alvarado L."/>
            <person name="Arachchi H.M."/>
            <person name="Berlin A."/>
            <person name="Chapman S.B."/>
            <person name="Gearin G."/>
            <person name="Goldberg J."/>
            <person name="Griggs A."/>
            <person name="Gujja S."/>
            <person name="Hansen M."/>
            <person name="Heiman D."/>
            <person name="Howarth C."/>
            <person name="Larimer J."/>
            <person name="Lui A."/>
            <person name="MacDonald P.J.P."/>
            <person name="McCowen C."/>
            <person name="Montmayeur A."/>
            <person name="Murphy C."/>
            <person name="Neiman D."/>
            <person name="Pearson M."/>
            <person name="Priest M."/>
            <person name="Roberts A."/>
            <person name="Saif S."/>
            <person name="Shea T."/>
            <person name="Sisk P."/>
            <person name="Stolte C."/>
            <person name="Sykes S."/>
            <person name="Wortman J."/>
            <person name="Nusbaum C."/>
            <person name="Birren B."/>
        </authorList>
    </citation>
    <scope>NUCLEOTIDE SEQUENCE [LARGE SCALE GENOMIC DNA]</scope>
    <source>
        <strain evidence="5">OTK</strain>
    </source>
</reference>
<dbReference type="RefSeq" id="WP_002690761.1">
    <property type="nucleotide sequence ID" value="NZ_CM001797.1"/>
</dbReference>
<dbReference type="PROSITE" id="PS51257">
    <property type="entry name" value="PROKAR_LIPOPROTEIN"/>
    <property type="match status" value="1"/>
</dbReference>
<feature type="region of interest" description="Disordered" evidence="4">
    <location>
        <begin position="109"/>
        <end position="134"/>
    </location>
</feature>
<keyword evidence="1 2" id="KW-0238">DNA-binding</keyword>
<dbReference type="SUPFAM" id="SSF50249">
    <property type="entry name" value="Nucleic acid-binding proteins"/>
    <property type="match status" value="1"/>
</dbReference>
<proteinExistence type="predicted"/>
<organism evidence="5">
    <name type="scientific">Treponema denticola OTK</name>
    <dbReference type="NCBI Taxonomy" id="999434"/>
    <lineage>
        <taxon>Bacteria</taxon>
        <taxon>Pseudomonadati</taxon>
        <taxon>Spirochaetota</taxon>
        <taxon>Spirochaetia</taxon>
        <taxon>Spirochaetales</taxon>
        <taxon>Treponemataceae</taxon>
        <taxon>Treponema</taxon>
    </lineage>
</organism>
<dbReference type="PANTHER" id="PTHR10302">
    <property type="entry name" value="SINGLE-STRANDED DNA-BINDING PROTEIN"/>
    <property type="match status" value="1"/>
</dbReference>
<dbReference type="InterPro" id="IPR011344">
    <property type="entry name" value="ssDNA-bd"/>
</dbReference>
<dbReference type="PATRIC" id="fig|999434.4.peg.495"/>
<dbReference type="PROSITE" id="PS50935">
    <property type="entry name" value="SSB"/>
    <property type="match status" value="1"/>
</dbReference>
<feature type="compositionally biased region" description="Acidic residues" evidence="4">
    <location>
        <begin position="125"/>
        <end position="134"/>
    </location>
</feature>
<dbReference type="EMBL" id="AGDY01000004">
    <property type="protein sequence ID" value="EMB23336.1"/>
    <property type="molecule type" value="Genomic_DNA"/>
</dbReference>
<dbReference type="GO" id="GO:0009295">
    <property type="term" value="C:nucleoid"/>
    <property type="evidence" value="ECO:0007669"/>
    <property type="project" value="TreeGrafter"/>
</dbReference>
<comment type="caution">
    <text evidence="5">The sequence shown here is derived from an EMBL/GenBank/DDBJ whole genome shotgun (WGS) entry which is preliminary data.</text>
</comment>
<accession>A0A0F6MR41</accession>
<gene>
    <name evidence="5" type="ORF">HMPREF9723_00474</name>
</gene>
<dbReference type="InterPro" id="IPR012340">
    <property type="entry name" value="NA-bd_OB-fold"/>
</dbReference>
<name>A0A0F6MR41_TREDN</name>
<dbReference type="HOGENOM" id="CLU_078758_6_0_12"/>
<evidence type="ECO:0000256" key="1">
    <source>
        <dbReference type="ARBA" id="ARBA00023125"/>
    </source>
</evidence>
<sequence length="134" mass="15252">MTDLNKFTATGRLTGNAELRYTANGTACTSFSIACNKSYKQNDEWVEKAHFFNCVIWGKYGEAMQKHLTKGKQIAIEAELNHKPWKDKNETLHNDIVLNVQNLVLLSSPKNKSSNNEDNPIYATEMEEPEEIPF</sequence>
<dbReference type="GO" id="GO:0006260">
    <property type="term" value="P:DNA replication"/>
    <property type="evidence" value="ECO:0007669"/>
    <property type="project" value="InterPro"/>
</dbReference>
<dbReference type="GO" id="GO:0003697">
    <property type="term" value="F:single-stranded DNA binding"/>
    <property type="evidence" value="ECO:0007669"/>
    <property type="project" value="InterPro"/>
</dbReference>
<dbReference type="AlphaFoldDB" id="A0A0F6MR41"/>
<evidence type="ECO:0000313" key="5">
    <source>
        <dbReference type="EMBL" id="EMB23336.1"/>
    </source>
</evidence>
<dbReference type="CDD" id="cd04496">
    <property type="entry name" value="SSB_OBF"/>
    <property type="match status" value="1"/>
</dbReference>
<evidence type="ECO:0000256" key="3">
    <source>
        <dbReference type="RuleBase" id="RU000524"/>
    </source>
</evidence>
<protein>
    <recommendedName>
        <fullName evidence="2 3">Single-stranded DNA-binding protein</fullName>
    </recommendedName>
</protein>